<dbReference type="Gene3D" id="4.10.70.10">
    <property type="entry name" value="Disintegrin domain"/>
    <property type="match status" value="1"/>
</dbReference>
<dbReference type="PROSITE" id="PS50214">
    <property type="entry name" value="DISINTEGRIN_2"/>
    <property type="match status" value="1"/>
</dbReference>
<evidence type="ECO:0000256" key="4">
    <source>
        <dbReference type="PROSITE-ProRule" id="PRU00276"/>
    </source>
</evidence>
<dbReference type="SUPFAM" id="SSF55486">
    <property type="entry name" value="Metalloproteases ('zincins'), catalytic domain"/>
    <property type="match status" value="1"/>
</dbReference>
<dbReference type="Proteomes" id="UP000683360">
    <property type="component" value="Unassembled WGS sequence"/>
</dbReference>
<evidence type="ECO:0000259" key="6">
    <source>
        <dbReference type="PROSITE" id="PS50214"/>
    </source>
</evidence>
<keyword evidence="5" id="KW-0472">Membrane</keyword>
<comment type="catalytic activity">
    <reaction evidence="1">
        <text>Endopeptidase of broad specificity.</text>
        <dbReference type="EC" id="3.4.24.81"/>
    </reaction>
</comment>
<dbReference type="GO" id="GO:0004222">
    <property type="term" value="F:metalloendopeptidase activity"/>
    <property type="evidence" value="ECO:0007669"/>
    <property type="project" value="InterPro"/>
</dbReference>
<keyword evidence="3" id="KW-0165">Cleavage on pair of basic residues</keyword>
<dbReference type="SMART" id="SM00050">
    <property type="entry name" value="DISIN"/>
    <property type="match status" value="1"/>
</dbReference>
<evidence type="ECO:0000313" key="9">
    <source>
        <dbReference type="Proteomes" id="UP000683360"/>
    </source>
</evidence>
<comment type="caution">
    <text evidence="8">The sequence shown here is derived from an EMBL/GenBank/DDBJ whole genome shotgun (WGS) entry which is preliminary data.</text>
</comment>
<dbReference type="InterPro" id="IPR036436">
    <property type="entry name" value="Disintegrin_dom_sf"/>
</dbReference>
<dbReference type="PANTHER" id="PTHR45702:SF2">
    <property type="entry name" value="KUZBANIAN, ISOFORM A"/>
    <property type="match status" value="1"/>
</dbReference>
<evidence type="ECO:0000256" key="3">
    <source>
        <dbReference type="ARBA" id="ARBA00022685"/>
    </source>
</evidence>
<dbReference type="InterPro" id="IPR024079">
    <property type="entry name" value="MetalloPept_cat_dom_sf"/>
</dbReference>
<sequence>MITHLVSVYVDIPTHFVPVYVVIPTHFIPVHCDIPTHVVPVYVDIPFCSCVCRHTYTYCSCKKSHVFGTVTTTGHFEGQIQLHNDSFVIEKASRHNITDEDIHTVIYNVKDVNIPKESHFCGMHAKSTQLKSDLKESINTHDSMDEFKLRYTSGLIDKQRRYRRAVDAKKKICELYIQVDHTLFFRYNNVTDDVIANINNHVMAVNSIFNAVDFDSNSSADSIGFSIKRIKIHDDPTVAVYNYSGNHGVNSMLFLHSEENYDQFCLSYIFTHRDFDNGILGLAWTAEPGTSGGLCSRYTHDESSNPTCAPGGSSGNYIMFAQATAGTKSNNILFSSCSISSMAPMVATRGRDTANGCFVEYSSATCGNKVVESGEDCDCGWDDDCTDTCCYPALSATGSDSAKACQYRTGATCSPSEGVCCNPTTCSNYPSSINKVCRTNSSCLDEAICQVCEAHGYQPCQCEPTTAGNWKDVLLCSLCCTDPSDNTCKTADQLSNINVSFTKAVPGTPCNKFLGYCDVFHICREVDPSGPLSKLKNFFLNGEIIDIVKEFLTEYWYVAIAGGVGLFILLVMMIKYCSKSTKGKVQPAPRRVSVEPSRTRH</sequence>
<dbReference type="OrthoDB" id="2149267at2759"/>
<evidence type="ECO:0000313" key="8">
    <source>
        <dbReference type="EMBL" id="CAG2188350.1"/>
    </source>
</evidence>
<gene>
    <name evidence="8" type="ORF">MEDL_3777</name>
</gene>
<comment type="caution">
    <text evidence="4">Lacks conserved residue(s) required for the propagation of feature annotation.</text>
</comment>
<dbReference type="InterPro" id="IPR049038">
    <property type="entry name" value="ADAM10_Cys-rich"/>
</dbReference>
<dbReference type="GO" id="GO:0006509">
    <property type="term" value="P:membrane protein ectodomain proteolysis"/>
    <property type="evidence" value="ECO:0007669"/>
    <property type="project" value="TreeGrafter"/>
</dbReference>
<dbReference type="EMBL" id="CAJPWZ010000218">
    <property type="protein sequence ID" value="CAG2188350.1"/>
    <property type="molecule type" value="Genomic_DNA"/>
</dbReference>
<dbReference type="AlphaFoldDB" id="A0A8S3Q0D9"/>
<evidence type="ECO:0000256" key="1">
    <source>
        <dbReference type="ARBA" id="ARBA00001809"/>
    </source>
</evidence>
<dbReference type="PROSITE" id="PS50215">
    <property type="entry name" value="ADAM_MEPRO"/>
    <property type="match status" value="1"/>
</dbReference>
<dbReference type="InterPro" id="IPR051489">
    <property type="entry name" value="ADAM_Metalloproteinase"/>
</dbReference>
<dbReference type="GO" id="GO:0005886">
    <property type="term" value="C:plasma membrane"/>
    <property type="evidence" value="ECO:0007669"/>
    <property type="project" value="TreeGrafter"/>
</dbReference>
<feature type="transmembrane region" description="Helical" evidence="5">
    <location>
        <begin position="555"/>
        <end position="574"/>
    </location>
</feature>
<reference evidence="8" key="1">
    <citation type="submission" date="2021-03" db="EMBL/GenBank/DDBJ databases">
        <authorList>
            <person name="Bekaert M."/>
        </authorList>
    </citation>
    <scope>NUCLEOTIDE SEQUENCE</scope>
</reference>
<dbReference type="InterPro" id="IPR001762">
    <property type="entry name" value="Disintegrin_dom"/>
</dbReference>
<keyword evidence="9" id="KW-1185">Reference proteome</keyword>
<dbReference type="InterPro" id="IPR001590">
    <property type="entry name" value="Peptidase_M12B"/>
</dbReference>
<accession>A0A8S3Q0D9</accession>
<dbReference type="Gene3D" id="3.40.390.10">
    <property type="entry name" value="Collagenase (Catalytic Domain)"/>
    <property type="match status" value="2"/>
</dbReference>
<feature type="domain" description="Disintegrin" evidence="6">
    <location>
        <begin position="363"/>
        <end position="449"/>
    </location>
</feature>
<organism evidence="8 9">
    <name type="scientific">Mytilus edulis</name>
    <name type="common">Blue mussel</name>
    <dbReference type="NCBI Taxonomy" id="6550"/>
    <lineage>
        <taxon>Eukaryota</taxon>
        <taxon>Metazoa</taxon>
        <taxon>Spiralia</taxon>
        <taxon>Lophotrochozoa</taxon>
        <taxon>Mollusca</taxon>
        <taxon>Bivalvia</taxon>
        <taxon>Autobranchia</taxon>
        <taxon>Pteriomorphia</taxon>
        <taxon>Mytilida</taxon>
        <taxon>Mytiloidea</taxon>
        <taxon>Mytilidae</taxon>
        <taxon>Mytilinae</taxon>
        <taxon>Mytilus</taxon>
    </lineage>
</organism>
<dbReference type="PANTHER" id="PTHR45702">
    <property type="entry name" value="ADAM10/ADAM17 METALLOPEPTIDASE FAMILY MEMBER"/>
    <property type="match status" value="1"/>
</dbReference>
<dbReference type="Pfam" id="PF21299">
    <property type="entry name" value="ADAM10_Cys-rich"/>
    <property type="match status" value="1"/>
</dbReference>
<proteinExistence type="predicted"/>
<dbReference type="EC" id="3.4.24.81" evidence="2"/>
<evidence type="ECO:0000256" key="2">
    <source>
        <dbReference type="ARBA" id="ARBA00012332"/>
    </source>
</evidence>
<name>A0A8S3Q0D9_MYTED</name>
<keyword evidence="5" id="KW-0812">Transmembrane</keyword>
<evidence type="ECO:0000256" key="5">
    <source>
        <dbReference type="SAM" id="Phobius"/>
    </source>
</evidence>
<feature type="domain" description="Peptidase M12B" evidence="7">
    <location>
        <begin position="171"/>
        <end position="408"/>
    </location>
</feature>
<protein>
    <recommendedName>
        <fullName evidence="2">ADAM10 endopeptidase</fullName>
        <ecNumber evidence="2">3.4.24.81</ecNumber>
    </recommendedName>
</protein>
<keyword evidence="8" id="KW-0378">Hydrolase</keyword>
<keyword evidence="5" id="KW-1133">Transmembrane helix</keyword>
<evidence type="ECO:0000259" key="7">
    <source>
        <dbReference type="PROSITE" id="PS50215"/>
    </source>
</evidence>
<dbReference type="GO" id="GO:0007219">
    <property type="term" value="P:Notch signaling pathway"/>
    <property type="evidence" value="ECO:0007669"/>
    <property type="project" value="TreeGrafter"/>
</dbReference>